<dbReference type="PANTHER" id="PTHR30055:SF234">
    <property type="entry name" value="HTH-TYPE TRANSCRIPTIONAL REGULATOR BETI"/>
    <property type="match status" value="1"/>
</dbReference>
<evidence type="ECO:0000259" key="6">
    <source>
        <dbReference type="PROSITE" id="PS50977"/>
    </source>
</evidence>
<evidence type="ECO:0000256" key="4">
    <source>
        <dbReference type="ARBA" id="ARBA00023163"/>
    </source>
</evidence>
<organism evidence="7 8">
    <name type="scientific">Pelomonas baiyunensis</name>
    <dbReference type="NCBI Taxonomy" id="3299026"/>
    <lineage>
        <taxon>Bacteria</taxon>
        <taxon>Pseudomonadati</taxon>
        <taxon>Pseudomonadota</taxon>
        <taxon>Betaproteobacteria</taxon>
        <taxon>Burkholderiales</taxon>
        <taxon>Sphaerotilaceae</taxon>
        <taxon>Roseateles</taxon>
    </lineage>
</organism>
<name>A0ABW7GSW1_9BURK</name>
<evidence type="ECO:0000256" key="2">
    <source>
        <dbReference type="ARBA" id="ARBA00023015"/>
    </source>
</evidence>
<dbReference type="PROSITE" id="PS50977">
    <property type="entry name" value="HTH_TETR_2"/>
    <property type="match status" value="1"/>
</dbReference>
<dbReference type="PANTHER" id="PTHR30055">
    <property type="entry name" value="HTH-TYPE TRANSCRIPTIONAL REGULATOR RUTR"/>
    <property type="match status" value="1"/>
</dbReference>
<evidence type="ECO:0000313" key="8">
    <source>
        <dbReference type="Proteomes" id="UP001606303"/>
    </source>
</evidence>
<evidence type="ECO:0000256" key="3">
    <source>
        <dbReference type="ARBA" id="ARBA00023125"/>
    </source>
</evidence>
<dbReference type="SUPFAM" id="SSF48498">
    <property type="entry name" value="Tetracyclin repressor-like, C-terminal domain"/>
    <property type="match status" value="1"/>
</dbReference>
<feature type="DNA-binding region" description="H-T-H motif" evidence="5">
    <location>
        <begin position="31"/>
        <end position="50"/>
    </location>
</feature>
<comment type="caution">
    <text evidence="7">The sequence shown here is derived from an EMBL/GenBank/DDBJ whole genome shotgun (WGS) entry which is preliminary data.</text>
</comment>
<dbReference type="InterPro" id="IPR023772">
    <property type="entry name" value="DNA-bd_HTH_TetR-type_CS"/>
</dbReference>
<dbReference type="PRINTS" id="PR00455">
    <property type="entry name" value="HTHTETR"/>
</dbReference>
<dbReference type="InterPro" id="IPR036271">
    <property type="entry name" value="Tet_transcr_reg_TetR-rel_C_sf"/>
</dbReference>
<protein>
    <submittedName>
        <fullName evidence="7">TetR/AcrR family transcriptional regulator</fullName>
    </submittedName>
</protein>
<dbReference type="Pfam" id="PF00440">
    <property type="entry name" value="TetR_N"/>
    <property type="match status" value="1"/>
</dbReference>
<evidence type="ECO:0000313" key="7">
    <source>
        <dbReference type="EMBL" id="MFG6465018.1"/>
    </source>
</evidence>
<dbReference type="InterPro" id="IPR009057">
    <property type="entry name" value="Homeodomain-like_sf"/>
</dbReference>
<dbReference type="Proteomes" id="UP001606303">
    <property type="component" value="Unassembled WGS sequence"/>
</dbReference>
<gene>
    <name evidence="7" type="ORF">ACG01O_00210</name>
</gene>
<dbReference type="EMBL" id="JBIGIB010000001">
    <property type="protein sequence ID" value="MFG6465018.1"/>
    <property type="molecule type" value="Genomic_DNA"/>
</dbReference>
<dbReference type="Pfam" id="PF16925">
    <property type="entry name" value="TetR_C_13"/>
    <property type="match status" value="1"/>
</dbReference>
<keyword evidence="4" id="KW-0804">Transcription</keyword>
<dbReference type="Gene3D" id="1.10.357.10">
    <property type="entry name" value="Tetracycline Repressor, domain 2"/>
    <property type="match status" value="1"/>
</dbReference>
<dbReference type="SUPFAM" id="SSF46689">
    <property type="entry name" value="Homeodomain-like"/>
    <property type="match status" value="1"/>
</dbReference>
<evidence type="ECO:0000256" key="1">
    <source>
        <dbReference type="ARBA" id="ARBA00022491"/>
    </source>
</evidence>
<dbReference type="InterPro" id="IPR011075">
    <property type="entry name" value="TetR_C"/>
</dbReference>
<reference evidence="7 8" key="1">
    <citation type="submission" date="2024-08" db="EMBL/GenBank/DDBJ databases">
        <authorList>
            <person name="Lu H."/>
        </authorList>
    </citation>
    <scope>NUCLEOTIDE SEQUENCE [LARGE SCALE GENOMIC DNA]</scope>
    <source>
        <strain evidence="7 8">BYS87W</strain>
    </source>
</reference>
<keyword evidence="2" id="KW-0805">Transcription regulation</keyword>
<dbReference type="PROSITE" id="PS01081">
    <property type="entry name" value="HTH_TETR_1"/>
    <property type="match status" value="1"/>
</dbReference>
<proteinExistence type="predicted"/>
<keyword evidence="8" id="KW-1185">Reference proteome</keyword>
<evidence type="ECO:0000256" key="5">
    <source>
        <dbReference type="PROSITE-ProRule" id="PRU00335"/>
    </source>
</evidence>
<dbReference type="RefSeq" id="WP_394379815.1">
    <property type="nucleotide sequence ID" value="NZ_JBIGIB010000001.1"/>
</dbReference>
<sequence length="200" mass="21741">MQTRLPTEERQAEIVEAALRLASESSPALITTGDIAAAIGVTQGAVFKHFPTKDAIWLAAMRWVRETLLLQNLQAAADQSATPLDALAAMFRAHVEFVIAHPGVPRFIFHELQQPADSAAKLEVRGVLQGYRKLLLGQLAQSIEQRQVSADLDPEAAATSFIGLIQGLVMQSMLTGKPAAMRQQANAIFTLYRRGLGEAR</sequence>
<accession>A0ABW7GSW1</accession>
<dbReference type="InterPro" id="IPR001647">
    <property type="entry name" value="HTH_TetR"/>
</dbReference>
<keyword evidence="3 5" id="KW-0238">DNA-binding</keyword>
<feature type="domain" description="HTH tetR-type" evidence="6">
    <location>
        <begin position="8"/>
        <end position="68"/>
    </location>
</feature>
<dbReference type="InterPro" id="IPR050109">
    <property type="entry name" value="HTH-type_TetR-like_transc_reg"/>
</dbReference>
<keyword evidence="1" id="KW-0678">Repressor</keyword>